<dbReference type="PANTHER" id="PTHR10584">
    <property type="entry name" value="SUGAR KINASE"/>
    <property type="match status" value="1"/>
</dbReference>
<evidence type="ECO:0000256" key="2">
    <source>
        <dbReference type="ARBA" id="ARBA00022777"/>
    </source>
</evidence>
<dbReference type="KEGG" id="hprf:HLPR_06680"/>
<evidence type="ECO:0000313" key="4">
    <source>
        <dbReference type="EMBL" id="BEP28337.1"/>
    </source>
</evidence>
<keyword evidence="1" id="KW-0808">Transferase</keyword>
<dbReference type="GO" id="GO:0016301">
    <property type="term" value="F:kinase activity"/>
    <property type="evidence" value="ECO:0007669"/>
    <property type="project" value="UniProtKB-KW"/>
</dbReference>
<keyword evidence="2 4" id="KW-0418">Kinase</keyword>
<accession>A0AAU9ECM6</accession>
<dbReference type="InterPro" id="IPR029056">
    <property type="entry name" value="Ribokinase-like"/>
</dbReference>
<dbReference type="Gene3D" id="3.40.1190.20">
    <property type="match status" value="1"/>
</dbReference>
<proteinExistence type="predicted"/>
<dbReference type="EMBL" id="AP028654">
    <property type="protein sequence ID" value="BEP28337.1"/>
    <property type="molecule type" value="Genomic_DNA"/>
</dbReference>
<dbReference type="PANTHER" id="PTHR10584:SF166">
    <property type="entry name" value="RIBOKINASE"/>
    <property type="match status" value="1"/>
</dbReference>
<dbReference type="Pfam" id="PF00294">
    <property type="entry name" value="PfkB"/>
    <property type="match status" value="1"/>
</dbReference>
<dbReference type="RefSeq" id="WP_338536662.1">
    <property type="nucleotide sequence ID" value="NZ_AP028654.1"/>
</dbReference>
<dbReference type="AlphaFoldDB" id="A0AAU9ECM6"/>
<evidence type="ECO:0000313" key="5">
    <source>
        <dbReference type="Proteomes" id="UP001321786"/>
    </source>
</evidence>
<dbReference type="Proteomes" id="UP001321786">
    <property type="component" value="Chromosome"/>
</dbReference>
<keyword evidence="5" id="KW-1185">Reference proteome</keyword>
<gene>
    <name evidence="4" type="ORF">HLPR_06680</name>
</gene>
<reference evidence="4 5" key="1">
    <citation type="submission" date="2023-08" db="EMBL/GenBank/DDBJ databases">
        <title>Helicovermis profunda gen. nov., sp. nov., a novel mesophilic, fermentative bacterium within the Bacillota from a deep-sea hydrothermal vent chimney.</title>
        <authorList>
            <person name="Miyazaki U."/>
            <person name="Mizutani D."/>
            <person name="Hashimoto Y."/>
            <person name="Tame A."/>
            <person name="Sawayama S."/>
            <person name="Miyazaki J."/>
            <person name="Takai K."/>
            <person name="Nakagawa S."/>
        </authorList>
    </citation>
    <scope>NUCLEOTIDE SEQUENCE [LARGE SCALE GENOMIC DNA]</scope>
    <source>
        <strain evidence="4 5">S502</strain>
    </source>
</reference>
<dbReference type="InterPro" id="IPR011611">
    <property type="entry name" value="PfkB_dom"/>
</dbReference>
<sequence length="319" mass="35827">MFDKDKPYILVLGASVVDIFGFSSSRYRPYNSTPGRVKMSFGGVCRNIAENLARVGVNTKFISILGDDEKGKSILEHSKIIGYDMSDSLILENGGTPTYLAILNECGEMVSSIADMKSIGELNTEFIDSKADIIINSEYTFLDSDDPEILEYILTTFKDKTKFVLDPVSAEKANNIKHLIHHFHTIKPNRHEAEIILGFKLDSEEELNNAGKYFRKMGVKNIFISLDEDGIYYMNSEKSGIIKAENVTVKNVTGAGDSFVAGIGYGYMKEFPIEKTVKFAITMANITIDHEETINPEIDNEYVASRISKNIWIEKKFNF</sequence>
<dbReference type="SUPFAM" id="SSF53613">
    <property type="entry name" value="Ribokinase-like"/>
    <property type="match status" value="1"/>
</dbReference>
<dbReference type="CDD" id="cd01941">
    <property type="entry name" value="YeiC_kinase_like"/>
    <property type="match status" value="1"/>
</dbReference>
<evidence type="ECO:0000259" key="3">
    <source>
        <dbReference type="Pfam" id="PF00294"/>
    </source>
</evidence>
<name>A0AAU9ECM6_9FIRM</name>
<evidence type="ECO:0000256" key="1">
    <source>
        <dbReference type="ARBA" id="ARBA00022679"/>
    </source>
</evidence>
<feature type="domain" description="Carbohydrate kinase PfkB" evidence="3">
    <location>
        <begin position="8"/>
        <end position="296"/>
    </location>
</feature>
<organism evidence="4 5">
    <name type="scientific">Helicovermis profundi</name>
    <dbReference type="NCBI Taxonomy" id="3065157"/>
    <lineage>
        <taxon>Bacteria</taxon>
        <taxon>Bacillati</taxon>
        <taxon>Bacillota</taxon>
        <taxon>Clostridia</taxon>
        <taxon>Helicovermis</taxon>
    </lineage>
</organism>
<protein>
    <submittedName>
        <fullName evidence="4">Carbohydrate kinase family protein</fullName>
    </submittedName>
</protein>